<dbReference type="EnsemblProtists" id="EKX41011">
    <property type="protein sequence ID" value="EKX41011"/>
    <property type="gene ID" value="GUITHDRAFT_142399"/>
</dbReference>
<protein>
    <recommendedName>
        <fullName evidence="6">Sfi1 spindle body domain-containing protein</fullName>
    </recommendedName>
</protein>
<feature type="compositionally biased region" description="Basic and acidic residues" evidence="2">
    <location>
        <begin position="932"/>
        <end position="947"/>
    </location>
</feature>
<feature type="compositionally biased region" description="Polar residues" evidence="2">
    <location>
        <begin position="1174"/>
        <end position="1184"/>
    </location>
</feature>
<evidence type="ECO:0008006" key="6">
    <source>
        <dbReference type="Google" id="ProtNLM"/>
    </source>
</evidence>
<sequence length="1184" mass="138414">MKDMEPVPPSKLSRAEKLRRPECVTRVRGRREEGVWDFGNVWAAIQEVEESANSESVSSLKEALKEQEAFGFQLRHILEAARFSAEKRAGRYAVELRHLGKDEAEQQEHQQQQQQQRATLLKALNRLLKRRQREDEEGEVRECLRSWHKMHEQAAMEQELKKMEKDWATSVQVLLKEVSSLSLSSPSSPSSFPLLPAPALSAMFVHGSGRMLTKLRGQVKVESRWKLQALSTWGAARRRSDFLGLCARKISRRRRRVLCVRCLVCWWSLKEEKGRRKRKEALALDRLHRRICRRWRLAAELERQEKLVMMRLEAERRRRTRARAWEMLCCFTRKQKMMSRRMTAVTRGGRRRRLLWSVRMWEGAMKRRRRARNARGKEEQRRVRCVRKALEEWNRRKQQRKGVSKEEEVLEDDHGAGTKKTSRSRATDARALAISSDSEADEDEDAEDAADPDLLGEVTANCWSTRKCVESQGEQEEAASMISRARMLMTRRESRRWKRLVLHELFHVLCHQRTSRRGNAMLLSRQRRWAERRILYCFEEETGRRRRRRQVVQRVREGQARACQERALWVWMEWGAGRWRVKQEATAQRLERLEEAMREWKMLGRMQRFCRTQTMQVAEALGEKMREEEVRGQETRQRLVQLTVRKWLMRGSRKLLLSFASSCRRMRRARALVEGKVGRRERLLLSSLLCLWWEAVGAAAAAQGRSERLRERRWREEGKDQFIVWKEQTQLSLERRRLLAMKREWTRMRRATRGGGGGGERVIWADQLVRLLEQSSRKTQQLILSSWRRAAFCLSVASSRALRRLVSSSFAQFAFAARHVARLRRRLSTLAGRRRRKVLEYAIRALAAAQDASQGSQGCQEEVEEEVRGEKAETKKENREDGEGQQEQEQQEQQEQEKQKEEERIDSLLVFAECVLACFENVVSHFRALGEEEVRKERHREPTRARESLQGQAGGEEEARGGKQKASVTRTRLKENGKGGGGARQKHLKEHMTLKTEEDEEELHVSHASLPQWGREAAACSLLSQGRRTFLLLCCFFAAWSKVASELFQLRTGLRMMEERERRRKMRHCLFSWQVRTIDELLLTDKWLHKSPVLKKLQGLKFTLRRRSCFVTSDARTASDDEDSFAESREGIDFSSRFLSSSPFLPSCSLSPTKSFQPSSLEHSEVLPAKGPLTPSTPDHPQAL</sequence>
<dbReference type="PaxDb" id="55529-EKX41011"/>
<dbReference type="KEGG" id="gtt:GUITHDRAFT_142399"/>
<evidence type="ECO:0000313" key="3">
    <source>
        <dbReference type="EMBL" id="EKX41011.1"/>
    </source>
</evidence>
<organism evidence="3">
    <name type="scientific">Guillardia theta (strain CCMP2712)</name>
    <name type="common">Cryptophyte</name>
    <dbReference type="NCBI Taxonomy" id="905079"/>
    <lineage>
        <taxon>Eukaryota</taxon>
        <taxon>Cryptophyceae</taxon>
        <taxon>Pyrenomonadales</taxon>
        <taxon>Geminigeraceae</taxon>
        <taxon>Guillardia</taxon>
    </lineage>
</organism>
<evidence type="ECO:0000256" key="1">
    <source>
        <dbReference type="SAM" id="Coils"/>
    </source>
</evidence>
<feature type="coiled-coil region" evidence="1">
    <location>
        <begin position="110"/>
        <end position="137"/>
    </location>
</feature>
<reference evidence="3 5" key="1">
    <citation type="journal article" date="2012" name="Nature">
        <title>Algal genomes reveal evolutionary mosaicism and the fate of nucleomorphs.</title>
        <authorList>
            <consortium name="DOE Joint Genome Institute"/>
            <person name="Curtis B.A."/>
            <person name="Tanifuji G."/>
            <person name="Burki F."/>
            <person name="Gruber A."/>
            <person name="Irimia M."/>
            <person name="Maruyama S."/>
            <person name="Arias M.C."/>
            <person name="Ball S.G."/>
            <person name="Gile G.H."/>
            <person name="Hirakawa Y."/>
            <person name="Hopkins J.F."/>
            <person name="Kuo A."/>
            <person name="Rensing S.A."/>
            <person name="Schmutz J."/>
            <person name="Symeonidi A."/>
            <person name="Elias M."/>
            <person name="Eveleigh R.J."/>
            <person name="Herman E.K."/>
            <person name="Klute M.J."/>
            <person name="Nakayama T."/>
            <person name="Obornik M."/>
            <person name="Reyes-Prieto A."/>
            <person name="Armbrust E.V."/>
            <person name="Aves S.J."/>
            <person name="Beiko R.G."/>
            <person name="Coutinho P."/>
            <person name="Dacks J.B."/>
            <person name="Durnford D.G."/>
            <person name="Fast N.M."/>
            <person name="Green B.R."/>
            <person name="Grisdale C.J."/>
            <person name="Hempel F."/>
            <person name="Henrissat B."/>
            <person name="Hoppner M.P."/>
            <person name="Ishida K."/>
            <person name="Kim E."/>
            <person name="Koreny L."/>
            <person name="Kroth P.G."/>
            <person name="Liu Y."/>
            <person name="Malik S.B."/>
            <person name="Maier U.G."/>
            <person name="McRose D."/>
            <person name="Mock T."/>
            <person name="Neilson J.A."/>
            <person name="Onodera N.T."/>
            <person name="Poole A.M."/>
            <person name="Pritham E.J."/>
            <person name="Richards T.A."/>
            <person name="Rocap G."/>
            <person name="Roy S.W."/>
            <person name="Sarai C."/>
            <person name="Schaack S."/>
            <person name="Shirato S."/>
            <person name="Slamovits C.H."/>
            <person name="Spencer D.F."/>
            <person name="Suzuki S."/>
            <person name="Worden A.Z."/>
            <person name="Zauner S."/>
            <person name="Barry K."/>
            <person name="Bell C."/>
            <person name="Bharti A.K."/>
            <person name="Crow J.A."/>
            <person name="Grimwood J."/>
            <person name="Kramer R."/>
            <person name="Lindquist E."/>
            <person name="Lucas S."/>
            <person name="Salamov A."/>
            <person name="McFadden G.I."/>
            <person name="Lane C.E."/>
            <person name="Keeling P.J."/>
            <person name="Gray M.W."/>
            <person name="Grigoriev I.V."/>
            <person name="Archibald J.M."/>
        </authorList>
    </citation>
    <scope>NUCLEOTIDE SEQUENCE</scope>
    <source>
        <strain evidence="3 5">CCMP2712</strain>
    </source>
</reference>
<dbReference type="HOGENOM" id="CLU_272681_0_0_1"/>
<reference evidence="5" key="2">
    <citation type="submission" date="2012-11" db="EMBL/GenBank/DDBJ databases">
        <authorList>
            <person name="Kuo A."/>
            <person name="Curtis B.A."/>
            <person name="Tanifuji G."/>
            <person name="Burki F."/>
            <person name="Gruber A."/>
            <person name="Irimia M."/>
            <person name="Maruyama S."/>
            <person name="Arias M.C."/>
            <person name="Ball S.G."/>
            <person name="Gile G.H."/>
            <person name="Hirakawa Y."/>
            <person name="Hopkins J.F."/>
            <person name="Rensing S.A."/>
            <person name="Schmutz J."/>
            <person name="Symeonidi A."/>
            <person name="Elias M."/>
            <person name="Eveleigh R.J."/>
            <person name="Herman E.K."/>
            <person name="Klute M.J."/>
            <person name="Nakayama T."/>
            <person name="Obornik M."/>
            <person name="Reyes-Prieto A."/>
            <person name="Armbrust E.V."/>
            <person name="Aves S.J."/>
            <person name="Beiko R.G."/>
            <person name="Coutinho P."/>
            <person name="Dacks J.B."/>
            <person name="Durnford D.G."/>
            <person name="Fast N.M."/>
            <person name="Green B.R."/>
            <person name="Grisdale C."/>
            <person name="Hempe F."/>
            <person name="Henrissat B."/>
            <person name="Hoppner M.P."/>
            <person name="Ishida K.-I."/>
            <person name="Kim E."/>
            <person name="Koreny L."/>
            <person name="Kroth P.G."/>
            <person name="Liu Y."/>
            <person name="Malik S.-B."/>
            <person name="Maier U.G."/>
            <person name="McRose D."/>
            <person name="Mock T."/>
            <person name="Neilson J.A."/>
            <person name="Onodera N.T."/>
            <person name="Poole A.M."/>
            <person name="Pritham E.J."/>
            <person name="Richards T.A."/>
            <person name="Rocap G."/>
            <person name="Roy S.W."/>
            <person name="Sarai C."/>
            <person name="Schaack S."/>
            <person name="Shirato S."/>
            <person name="Slamovits C.H."/>
            <person name="Spencer D.F."/>
            <person name="Suzuki S."/>
            <person name="Worden A.Z."/>
            <person name="Zauner S."/>
            <person name="Barry K."/>
            <person name="Bell C."/>
            <person name="Bharti A.K."/>
            <person name="Crow J.A."/>
            <person name="Grimwood J."/>
            <person name="Kramer R."/>
            <person name="Lindquist E."/>
            <person name="Lucas S."/>
            <person name="Salamov A."/>
            <person name="McFadden G.I."/>
            <person name="Lane C.E."/>
            <person name="Keeling P.J."/>
            <person name="Gray M.W."/>
            <person name="Grigoriev I.V."/>
            <person name="Archibald J.M."/>
        </authorList>
    </citation>
    <scope>NUCLEOTIDE SEQUENCE</scope>
    <source>
        <strain evidence="5">CCMP2712</strain>
    </source>
</reference>
<feature type="region of interest" description="Disordered" evidence="2">
    <location>
        <begin position="396"/>
        <end position="451"/>
    </location>
</feature>
<feature type="region of interest" description="Disordered" evidence="2">
    <location>
        <begin position="854"/>
        <end position="900"/>
    </location>
</feature>
<feature type="region of interest" description="Disordered" evidence="2">
    <location>
        <begin position="932"/>
        <end position="987"/>
    </location>
</feature>
<reference evidence="4" key="3">
    <citation type="submission" date="2015-06" db="UniProtKB">
        <authorList>
            <consortium name="EnsemblProtists"/>
        </authorList>
    </citation>
    <scope>IDENTIFICATION</scope>
</reference>
<proteinExistence type="predicted"/>
<feature type="compositionally biased region" description="Basic and acidic residues" evidence="2">
    <location>
        <begin position="403"/>
        <end position="416"/>
    </location>
</feature>
<feature type="compositionally biased region" description="Basic and acidic residues" evidence="2">
    <location>
        <begin position="866"/>
        <end position="882"/>
    </location>
</feature>
<dbReference type="GeneID" id="17297668"/>
<evidence type="ECO:0000313" key="4">
    <source>
        <dbReference type="EnsemblProtists" id="EKX41011"/>
    </source>
</evidence>
<dbReference type="EMBL" id="JH993027">
    <property type="protein sequence ID" value="EKX41011.1"/>
    <property type="molecule type" value="Genomic_DNA"/>
</dbReference>
<dbReference type="RefSeq" id="XP_005827991.1">
    <property type="nucleotide sequence ID" value="XM_005827934.1"/>
</dbReference>
<evidence type="ECO:0000313" key="5">
    <source>
        <dbReference type="Proteomes" id="UP000011087"/>
    </source>
</evidence>
<gene>
    <name evidence="3" type="ORF">GUITHDRAFT_142399</name>
</gene>
<keyword evidence="5" id="KW-1185">Reference proteome</keyword>
<evidence type="ECO:0000256" key="2">
    <source>
        <dbReference type="SAM" id="MobiDB-lite"/>
    </source>
</evidence>
<feature type="compositionally biased region" description="Acidic residues" evidence="2">
    <location>
        <begin position="438"/>
        <end position="451"/>
    </location>
</feature>
<feature type="region of interest" description="Disordered" evidence="2">
    <location>
        <begin position="1149"/>
        <end position="1184"/>
    </location>
</feature>
<dbReference type="AlphaFoldDB" id="L1IXQ1"/>
<keyword evidence="1" id="KW-0175">Coiled coil</keyword>
<name>L1IXQ1_GUITC</name>
<feature type="compositionally biased region" description="Acidic residues" evidence="2">
    <location>
        <begin position="883"/>
        <end position="894"/>
    </location>
</feature>
<dbReference type="Proteomes" id="UP000011087">
    <property type="component" value="Unassembled WGS sequence"/>
</dbReference>
<accession>L1IXQ1</accession>